<dbReference type="InterPro" id="IPR051094">
    <property type="entry name" value="Diverse_Catalytic_Enzymes"/>
</dbReference>
<dbReference type="Gene3D" id="1.10.3210.10">
    <property type="entry name" value="Hypothetical protein af1432"/>
    <property type="match status" value="1"/>
</dbReference>
<keyword evidence="3" id="KW-1185">Reference proteome</keyword>
<dbReference type="InterPro" id="IPR006675">
    <property type="entry name" value="HDIG_dom"/>
</dbReference>
<dbReference type="KEGG" id="dol:Dole_1766"/>
<proteinExistence type="predicted"/>
<dbReference type="PANTHER" id="PTHR35795:SF1">
    <property type="entry name" value="BIS(5'-NUCLEOSYL)-TETRAPHOSPHATASE, SYMMETRICAL"/>
    <property type="match status" value="1"/>
</dbReference>
<organism evidence="2 3">
    <name type="scientific">Desulfosudis oleivorans (strain DSM 6200 / JCM 39069 / Hxd3)</name>
    <name type="common">Desulfococcus oleovorans</name>
    <dbReference type="NCBI Taxonomy" id="96561"/>
    <lineage>
        <taxon>Bacteria</taxon>
        <taxon>Pseudomonadati</taxon>
        <taxon>Thermodesulfobacteriota</taxon>
        <taxon>Desulfobacteria</taxon>
        <taxon>Desulfobacterales</taxon>
        <taxon>Desulfosudaceae</taxon>
        <taxon>Desulfosudis</taxon>
    </lineage>
</organism>
<evidence type="ECO:0000313" key="3">
    <source>
        <dbReference type="Proteomes" id="UP000008561"/>
    </source>
</evidence>
<dbReference type="RefSeq" id="WP_012175186.1">
    <property type="nucleotide sequence ID" value="NC_009943.1"/>
</dbReference>
<feature type="domain" description="HD" evidence="1">
    <location>
        <begin position="33"/>
        <end position="149"/>
    </location>
</feature>
<name>A9A0U5_DESOH</name>
<dbReference type="InterPro" id="IPR006674">
    <property type="entry name" value="HD_domain"/>
</dbReference>
<dbReference type="Pfam" id="PF01966">
    <property type="entry name" value="HD"/>
    <property type="match status" value="1"/>
</dbReference>
<evidence type="ECO:0000313" key="2">
    <source>
        <dbReference type="EMBL" id="ABW67570.1"/>
    </source>
</evidence>
<dbReference type="AlphaFoldDB" id="A9A0U5"/>
<keyword evidence="2" id="KW-0378">Hydrolase</keyword>
<dbReference type="Proteomes" id="UP000008561">
    <property type="component" value="Chromosome"/>
</dbReference>
<protein>
    <submittedName>
        <fullName evidence="2">Metal dependent phophohydrolase</fullName>
    </submittedName>
</protein>
<dbReference type="HOGENOM" id="CLU_073842_0_1_7"/>
<evidence type="ECO:0000259" key="1">
    <source>
        <dbReference type="Pfam" id="PF01966"/>
    </source>
</evidence>
<dbReference type="STRING" id="96561.Dole_1766"/>
<accession>A9A0U5</accession>
<dbReference type="NCBIfam" id="TIGR00277">
    <property type="entry name" value="HDIG"/>
    <property type="match status" value="1"/>
</dbReference>
<dbReference type="PANTHER" id="PTHR35795">
    <property type="entry name" value="SLR1885 PROTEIN"/>
    <property type="match status" value="1"/>
</dbReference>
<dbReference type="GO" id="GO:0016787">
    <property type="term" value="F:hydrolase activity"/>
    <property type="evidence" value="ECO:0007669"/>
    <property type="project" value="UniProtKB-KW"/>
</dbReference>
<sequence length="193" mass="21539">MTLNSNRSDIAPLEIIKRYYDPGSRAFESMIPHCTRVMEKALAVARVVAAMHPDMRFIEEAALLHDIGIFKVHAPDIGCTGDAPYVCHGVLGRELLEKEGLPRHALVCERHVGTGITAEEIVAAGLPLPVRDMCPVSLEEIIVAYADKFFSKNPKAGNREKPVDEIAREMAKYGPRQKETFLSWVRRFEPGML</sequence>
<reference evidence="2 3" key="1">
    <citation type="submission" date="2007-10" db="EMBL/GenBank/DDBJ databases">
        <title>Complete sequence of Desulfococcus oleovorans Hxd3.</title>
        <authorList>
            <consortium name="US DOE Joint Genome Institute"/>
            <person name="Copeland A."/>
            <person name="Lucas S."/>
            <person name="Lapidus A."/>
            <person name="Barry K."/>
            <person name="Glavina del Rio T."/>
            <person name="Dalin E."/>
            <person name="Tice H."/>
            <person name="Pitluck S."/>
            <person name="Kiss H."/>
            <person name="Brettin T."/>
            <person name="Bruce D."/>
            <person name="Detter J.C."/>
            <person name="Han C."/>
            <person name="Schmutz J."/>
            <person name="Larimer F."/>
            <person name="Land M."/>
            <person name="Hauser L."/>
            <person name="Kyrpides N."/>
            <person name="Kim E."/>
            <person name="Wawrik B."/>
            <person name="Richardson P."/>
        </authorList>
    </citation>
    <scope>NUCLEOTIDE SEQUENCE [LARGE SCALE GENOMIC DNA]</scope>
    <source>
        <strain evidence="3">DSM 6200 / JCM 39069 / Hxd3</strain>
    </source>
</reference>
<dbReference type="SUPFAM" id="SSF109604">
    <property type="entry name" value="HD-domain/PDEase-like"/>
    <property type="match status" value="1"/>
</dbReference>
<gene>
    <name evidence="2" type="ordered locus">Dole_1766</name>
</gene>
<dbReference type="eggNOG" id="COG2206">
    <property type="taxonomic scope" value="Bacteria"/>
</dbReference>
<dbReference type="CDD" id="cd00077">
    <property type="entry name" value="HDc"/>
    <property type="match status" value="1"/>
</dbReference>
<dbReference type="InterPro" id="IPR003607">
    <property type="entry name" value="HD/PDEase_dom"/>
</dbReference>
<dbReference type="EMBL" id="CP000859">
    <property type="protein sequence ID" value="ABW67570.1"/>
    <property type="molecule type" value="Genomic_DNA"/>
</dbReference>